<feature type="transmembrane region" description="Helical" evidence="1">
    <location>
        <begin position="93"/>
        <end position="112"/>
    </location>
</feature>
<reference evidence="2 3" key="1">
    <citation type="submission" date="2024-09" db="EMBL/GenBank/DDBJ databases">
        <authorList>
            <person name="Sun Q."/>
            <person name="Mori K."/>
        </authorList>
    </citation>
    <scope>NUCLEOTIDE SEQUENCE [LARGE SCALE GENOMIC DNA]</scope>
    <source>
        <strain evidence="2 3">JCM 11201</strain>
    </source>
</reference>
<dbReference type="Pfam" id="PF04186">
    <property type="entry name" value="FxsA"/>
    <property type="match status" value="1"/>
</dbReference>
<proteinExistence type="predicted"/>
<organism evidence="2 3">
    <name type="scientific">Ectobacillus funiculus</name>
    <dbReference type="NCBI Taxonomy" id="137993"/>
    <lineage>
        <taxon>Bacteria</taxon>
        <taxon>Bacillati</taxon>
        <taxon>Bacillota</taxon>
        <taxon>Bacilli</taxon>
        <taxon>Bacillales</taxon>
        <taxon>Bacillaceae</taxon>
        <taxon>Ectobacillus</taxon>
    </lineage>
</organism>
<keyword evidence="1" id="KW-0472">Membrane</keyword>
<feature type="transmembrane region" description="Helical" evidence="1">
    <location>
        <begin position="25"/>
        <end position="46"/>
    </location>
</feature>
<dbReference type="InterPro" id="IPR007313">
    <property type="entry name" value="FxsA"/>
</dbReference>
<dbReference type="RefSeq" id="WP_129727884.1">
    <property type="nucleotide sequence ID" value="NZ_JBHMAF010000108.1"/>
</dbReference>
<evidence type="ECO:0000313" key="2">
    <source>
        <dbReference type="EMBL" id="MFB9760053.1"/>
    </source>
</evidence>
<dbReference type="PANTHER" id="PTHR35335">
    <property type="entry name" value="UPF0716 PROTEIN FXSA"/>
    <property type="match status" value="1"/>
</dbReference>
<protein>
    <submittedName>
        <fullName evidence="2">FxsA family protein</fullName>
    </submittedName>
</protein>
<dbReference type="EMBL" id="JBHMAF010000108">
    <property type="protein sequence ID" value="MFB9760053.1"/>
    <property type="molecule type" value="Genomic_DNA"/>
</dbReference>
<dbReference type="Proteomes" id="UP001589609">
    <property type="component" value="Unassembled WGS sequence"/>
</dbReference>
<keyword evidence="1" id="KW-0812">Transmembrane</keyword>
<evidence type="ECO:0000313" key="3">
    <source>
        <dbReference type="Proteomes" id="UP001589609"/>
    </source>
</evidence>
<name>A0ABV5WHF9_9BACI</name>
<dbReference type="PANTHER" id="PTHR35335:SF1">
    <property type="entry name" value="UPF0716 PROTEIN FXSA"/>
    <property type="match status" value="1"/>
</dbReference>
<feature type="transmembrane region" description="Helical" evidence="1">
    <location>
        <begin position="70"/>
        <end position="87"/>
    </location>
</feature>
<keyword evidence="3" id="KW-1185">Reference proteome</keyword>
<dbReference type="NCBIfam" id="NF008528">
    <property type="entry name" value="PRK11463.1-2"/>
    <property type="match status" value="1"/>
</dbReference>
<sequence>MKLLILLFIIVPALEVTLLVASSHWIGIWPTFLMIIATGIIGAYLAKKQGIAVLREVQYRLSRGQMPTESLLDGGCILIGGILLLTPGYATDIIGFLLLFPITRKIVTYWFLKWIEKKIKKNNQTIIWK</sequence>
<accession>A0ABV5WHF9</accession>
<gene>
    <name evidence="2" type="ORF">ACFFMS_16930</name>
</gene>
<comment type="caution">
    <text evidence="2">The sequence shown here is derived from an EMBL/GenBank/DDBJ whole genome shotgun (WGS) entry which is preliminary data.</text>
</comment>
<evidence type="ECO:0000256" key="1">
    <source>
        <dbReference type="SAM" id="Phobius"/>
    </source>
</evidence>
<keyword evidence="1" id="KW-1133">Transmembrane helix</keyword>